<dbReference type="AlphaFoldDB" id="A0A150X671"/>
<comment type="caution">
    <text evidence="2">The sequence shown here is derived from an EMBL/GenBank/DDBJ whole genome shotgun (WGS) entry which is preliminary data.</text>
</comment>
<gene>
    <name evidence="2" type="ORF">AWW68_16440</name>
</gene>
<accession>A0A150X671</accession>
<evidence type="ECO:0000313" key="3">
    <source>
        <dbReference type="Proteomes" id="UP000075606"/>
    </source>
</evidence>
<sequence length="207" mass="23749">MNPAIDEYLAIGCGRCSLVNTPECKVHFWTEPLKLLRAIALNTELKEERKWGVPCYTYNGKNVLIISAFKEYCSMSFFKGSLLKDTFKILEKPGPNSQASRLIRFTDTQGVIKLEQEIRTYINEAIAIEKSGKSVDFKAKDELEYPEELVAKFTEQPDLKTAFENLTPGRKRGYVLHFTQPKQSKTRVARIEKLIPKIMEGKGFFDR</sequence>
<organism evidence="2 3">
    <name type="scientific">Roseivirga spongicola</name>
    <dbReference type="NCBI Taxonomy" id="333140"/>
    <lineage>
        <taxon>Bacteria</taxon>
        <taxon>Pseudomonadati</taxon>
        <taxon>Bacteroidota</taxon>
        <taxon>Cytophagia</taxon>
        <taxon>Cytophagales</taxon>
        <taxon>Roseivirgaceae</taxon>
        <taxon>Roseivirga</taxon>
    </lineage>
</organism>
<proteinExistence type="predicted"/>
<evidence type="ECO:0000259" key="1">
    <source>
        <dbReference type="Pfam" id="PF08818"/>
    </source>
</evidence>
<dbReference type="InterPro" id="IPR016786">
    <property type="entry name" value="YdeI_bac"/>
</dbReference>
<dbReference type="Pfam" id="PF13376">
    <property type="entry name" value="OmdA"/>
    <property type="match status" value="1"/>
</dbReference>
<protein>
    <recommendedName>
        <fullName evidence="1">YdhG-like domain-containing protein</fullName>
    </recommendedName>
</protein>
<dbReference type="InterPro" id="IPR014922">
    <property type="entry name" value="YdhG-like"/>
</dbReference>
<dbReference type="PIRSF" id="PIRSF021308">
    <property type="entry name" value="UCP021308"/>
    <property type="match status" value="1"/>
</dbReference>
<dbReference type="OrthoDB" id="9800461at2"/>
<keyword evidence="3" id="KW-1185">Reference proteome</keyword>
<dbReference type="SUPFAM" id="SSF159888">
    <property type="entry name" value="YdhG-like"/>
    <property type="match status" value="1"/>
</dbReference>
<name>A0A150X671_9BACT</name>
<dbReference type="Proteomes" id="UP000075606">
    <property type="component" value="Unassembled WGS sequence"/>
</dbReference>
<evidence type="ECO:0000313" key="2">
    <source>
        <dbReference type="EMBL" id="KYG74235.1"/>
    </source>
</evidence>
<feature type="domain" description="YdhG-like" evidence="1">
    <location>
        <begin position="29"/>
        <end position="126"/>
    </location>
</feature>
<dbReference type="RefSeq" id="WP_068223962.1">
    <property type="nucleotide sequence ID" value="NZ_LRPC01000028.1"/>
</dbReference>
<dbReference type="EMBL" id="LRPC01000028">
    <property type="protein sequence ID" value="KYG74235.1"/>
    <property type="molecule type" value="Genomic_DNA"/>
</dbReference>
<reference evidence="2 3" key="1">
    <citation type="submission" date="2016-01" db="EMBL/GenBank/DDBJ databases">
        <title>Genome sequencing of Roseivirga spongicola UST030701-084.</title>
        <authorList>
            <person name="Selvaratnam C."/>
            <person name="Thevarajoo S."/>
            <person name="Goh K.M."/>
            <person name="Ee R."/>
            <person name="Chan K.-G."/>
            <person name="Chong C.S."/>
        </authorList>
    </citation>
    <scope>NUCLEOTIDE SEQUENCE [LARGE SCALE GENOMIC DNA]</scope>
    <source>
        <strain evidence="2 3">UST030701-084</strain>
    </source>
</reference>
<dbReference type="Pfam" id="PF08818">
    <property type="entry name" value="DUF1801"/>
    <property type="match status" value="1"/>
</dbReference>
<dbReference type="Gene3D" id="3.90.1150.200">
    <property type="match status" value="1"/>
</dbReference>